<protein>
    <submittedName>
        <fullName evidence="1">Uncharacterized protein</fullName>
    </submittedName>
</protein>
<evidence type="ECO:0000313" key="1">
    <source>
        <dbReference type="EMBL" id="AXA36482.1"/>
    </source>
</evidence>
<accession>A0A2Z4Y707</accession>
<reference evidence="1 2" key="1">
    <citation type="submission" date="2018-05" db="EMBL/GenBank/DDBJ databases">
        <title>A metagenomic window into the 2 km-deep terrestrial subsurface aquifer revealed taxonomically and functionally diverse microbial community comprising novel uncultured bacterial lineages.</title>
        <authorList>
            <person name="Kadnikov V.V."/>
            <person name="Mardanov A.V."/>
            <person name="Beletsky A.V."/>
            <person name="Banks D."/>
            <person name="Pimenov N.V."/>
            <person name="Frank Y.A."/>
            <person name="Karnachuk O.V."/>
            <person name="Ravin N.V."/>
        </authorList>
    </citation>
    <scope>NUCLEOTIDE SEQUENCE [LARGE SCALE GENOMIC DNA]</scope>
    <source>
        <strain evidence="1">BY</strain>
    </source>
</reference>
<gene>
    <name evidence="1" type="ORF">BRCON_1705</name>
</gene>
<sequence>MIFASLGRKRVRWWRVSFVRDGALPEGIQLFAHARLTPSKGGSYTLAGQNAEA</sequence>
<dbReference type="KEGG" id="schv:BRCON_1705"/>
<dbReference type="Proteomes" id="UP000262583">
    <property type="component" value="Chromosome"/>
</dbReference>
<dbReference type="AlphaFoldDB" id="A0A2Z4Y707"/>
<organism evidence="1 2">
    <name type="scientific">Sumerlaea chitinivorans</name>
    <dbReference type="NCBI Taxonomy" id="2250252"/>
    <lineage>
        <taxon>Bacteria</taxon>
        <taxon>Candidatus Sumerlaeota</taxon>
        <taxon>Candidatus Sumerlaeia</taxon>
        <taxon>Candidatus Sumerlaeales</taxon>
        <taxon>Candidatus Sumerlaeaceae</taxon>
        <taxon>Candidatus Sumerlaea</taxon>
    </lineage>
</organism>
<proteinExistence type="predicted"/>
<evidence type="ECO:0000313" key="2">
    <source>
        <dbReference type="Proteomes" id="UP000262583"/>
    </source>
</evidence>
<name>A0A2Z4Y707_SUMC1</name>
<dbReference type="EMBL" id="CP030759">
    <property type="protein sequence ID" value="AXA36482.1"/>
    <property type="molecule type" value="Genomic_DNA"/>
</dbReference>